<dbReference type="AlphaFoldDB" id="A0A388TGW7"/>
<dbReference type="SUPFAM" id="SSF52540">
    <property type="entry name" value="P-loop containing nucleoside triphosphate hydrolases"/>
    <property type="match status" value="1"/>
</dbReference>
<protein>
    <submittedName>
        <fullName evidence="3">AAA family ATPase</fullName>
    </submittedName>
</protein>
<dbReference type="Pfam" id="PF13635">
    <property type="entry name" value="DUF4143"/>
    <property type="match status" value="1"/>
</dbReference>
<sequence>MINTAKKAYAKRIIEAEITELLDMLPALAINGAKGVGKTVSASRLAGSRLQLDEPNTAAVIAADLEVIARNKKPVLIDEWQKIPVVWDFVRRQVDADFSPGRYILTGSAMPPKGVSLHSGAGRIVNVRMRPFSLQERDLARPLIGIGDLLKHKPGLDFSGATKITLSDYAEEIVSSGFPGIRPLARRAQKAQLDGYIENIITKEFAEQGRELRRPDTFRRWLRAYAAATGGTASYETILRAATGGQANKPSPITTLGYRDMLSQLWILDQIEPWLPLASPFSGLGQSPKHFLVDPALSARVLNITVDQLVKTPDALSAALGPQDEKIMLGRLFESLVALSLQTYARANEAKLSHLRTANGRHEVDFIIEKNNKLIGLEVKLSATLNKNDVRHLNWLAETFTDYEVVKVVLTAGQHAFYRKEDDIYVIPAVLLGV</sequence>
<evidence type="ECO:0000313" key="3">
    <source>
        <dbReference type="EMBL" id="GBR75497.1"/>
    </source>
</evidence>
<accession>A0A388TGW7</accession>
<evidence type="ECO:0000259" key="1">
    <source>
        <dbReference type="Pfam" id="PF13173"/>
    </source>
</evidence>
<dbReference type="Proteomes" id="UP000275925">
    <property type="component" value="Unassembled WGS sequence"/>
</dbReference>
<dbReference type="PANTHER" id="PTHR43566">
    <property type="entry name" value="CONSERVED PROTEIN"/>
    <property type="match status" value="1"/>
</dbReference>
<dbReference type="EMBL" id="BGZO01000003">
    <property type="protein sequence ID" value="GBR75497.1"/>
    <property type="molecule type" value="Genomic_DNA"/>
</dbReference>
<name>A0A388TGW7_9BACT</name>
<comment type="caution">
    <text evidence="3">The sequence shown here is derived from an EMBL/GenBank/DDBJ whole genome shotgun (WGS) entry which is preliminary data.</text>
</comment>
<keyword evidence="4" id="KW-1185">Reference proteome</keyword>
<dbReference type="Pfam" id="PF13173">
    <property type="entry name" value="AAA_14"/>
    <property type="match status" value="1"/>
</dbReference>
<gene>
    <name evidence="3" type="ORF">NO2_0166</name>
</gene>
<evidence type="ECO:0000313" key="4">
    <source>
        <dbReference type="Proteomes" id="UP000275925"/>
    </source>
</evidence>
<proteinExistence type="predicted"/>
<feature type="domain" description="AAA" evidence="1">
    <location>
        <begin position="27"/>
        <end position="136"/>
    </location>
</feature>
<evidence type="ECO:0000259" key="2">
    <source>
        <dbReference type="Pfam" id="PF13635"/>
    </source>
</evidence>
<dbReference type="PANTHER" id="PTHR43566:SF2">
    <property type="entry name" value="DUF4143 DOMAIN-CONTAINING PROTEIN"/>
    <property type="match status" value="1"/>
</dbReference>
<dbReference type="InterPro" id="IPR027417">
    <property type="entry name" value="P-loop_NTPase"/>
</dbReference>
<organism evidence="3 4">
    <name type="scientific">Candidatus Termititenax persephonae</name>
    <dbReference type="NCBI Taxonomy" id="2218525"/>
    <lineage>
        <taxon>Bacteria</taxon>
        <taxon>Bacillati</taxon>
        <taxon>Candidatus Margulisiibacteriota</taxon>
        <taxon>Candidatus Termititenacia</taxon>
        <taxon>Candidatus Termititenacales</taxon>
        <taxon>Candidatus Termititenacaceae</taxon>
        <taxon>Candidatus Termititenax</taxon>
    </lineage>
</organism>
<dbReference type="InterPro" id="IPR041682">
    <property type="entry name" value="AAA_14"/>
</dbReference>
<reference evidence="3 4" key="1">
    <citation type="journal article" date="2019" name="ISME J.">
        <title>Genome analyses of uncultured TG2/ZB3 bacteria in 'Margulisbacteria' specifically attached to ectosymbiotic spirochetes of protists in the termite gut.</title>
        <authorList>
            <person name="Utami Y.D."/>
            <person name="Kuwahara H."/>
            <person name="Igai K."/>
            <person name="Murakami T."/>
            <person name="Sugaya K."/>
            <person name="Morikawa T."/>
            <person name="Nagura Y."/>
            <person name="Yuki M."/>
            <person name="Deevong P."/>
            <person name="Inoue T."/>
            <person name="Kihara K."/>
            <person name="Lo N."/>
            <person name="Yamada A."/>
            <person name="Ohkuma M."/>
            <person name="Hongoh Y."/>
        </authorList>
    </citation>
    <scope>NUCLEOTIDE SEQUENCE [LARGE SCALE GENOMIC DNA]</scope>
    <source>
        <strain evidence="3">NkOx7-02</strain>
    </source>
</reference>
<dbReference type="InterPro" id="IPR025420">
    <property type="entry name" value="DUF4143"/>
</dbReference>
<feature type="domain" description="DUF4143" evidence="2">
    <location>
        <begin position="208"/>
        <end position="382"/>
    </location>
</feature>